<feature type="transmembrane region" description="Helical" evidence="2">
    <location>
        <begin position="326"/>
        <end position="345"/>
    </location>
</feature>
<sequence>MQRLIILFFLLPWWAYVPIAGGVAYLGNEVYKHELETEAEREAALDLGAPFPIDLSLFDEDVHIGPAGEVNVLGWINTDYNYTLTKRTNGVKTSERYLYMVFGMGDDPSSRTVRAAIVLTERDKDYFVDHIEDYIVSYQKDEPLFRLGGFASGYDSMSSMVSDAIEEQGLRKADDFFYLEPFLAGREAALAAQGAPELARKQFWAAALAIALLGLAKRVFGWGRKPSEASRAIDPRKAVQVQPPAGANKAHDYDYTFKAKRRDVELSKDISPDSPLGRLATRGAPVQSKGDAAEGAEAAPERVLTGEAEAAVAAHFALKGHFRKTLVRLVLLAVAAGSGVWVVAQKYGQDFAVLAALLGSALLALFAIGAVFAFFVRIGSRQKAMRAAGLSMNDLRAILRGDRSVGTTVESAEPEPAMATAADEPESEDAPARPKTARRGAGARALFGLAALLAVIGYLNSKGTALVSLPINGFDPFAQPMPLFAVAGFLMALSVLSGLGASRNAKGETPQIIPRAADPATGATPQPVQKAAERLSGSRAWVKSAGRGKPSTPTAVNADMRDRMKADPFDRFAEQARALR</sequence>
<dbReference type="RefSeq" id="WP_008331643.1">
    <property type="nucleotide sequence ID" value="NZ_CH902578.1"/>
</dbReference>
<dbReference type="OrthoDB" id="7874912at2"/>
<feature type="transmembrane region" description="Helical" evidence="2">
    <location>
        <begin position="481"/>
        <end position="501"/>
    </location>
</feature>
<keyword evidence="2" id="KW-0472">Membrane</keyword>
<evidence type="ECO:0000256" key="2">
    <source>
        <dbReference type="SAM" id="Phobius"/>
    </source>
</evidence>
<gene>
    <name evidence="3" type="ORF">RB2654_11323</name>
</gene>
<keyword evidence="2" id="KW-1133">Transmembrane helix</keyword>
<feature type="transmembrane region" description="Helical" evidence="2">
    <location>
        <begin position="441"/>
        <end position="461"/>
    </location>
</feature>
<evidence type="ECO:0000256" key="1">
    <source>
        <dbReference type="SAM" id="MobiDB-lite"/>
    </source>
</evidence>
<comment type="caution">
    <text evidence="3">The sequence shown here is derived from an EMBL/GenBank/DDBJ whole genome shotgun (WGS) entry which is preliminary data.</text>
</comment>
<feature type="region of interest" description="Disordered" evidence="1">
    <location>
        <begin position="268"/>
        <end position="300"/>
    </location>
</feature>
<evidence type="ECO:0000313" key="4">
    <source>
        <dbReference type="Proteomes" id="UP000002931"/>
    </source>
</evidence>
<feature type="region of interest" description="Disordered" evidence="1">
    <location>
        <begin position="406"/>
        <end position="437"/>
    </location>
</feature>
<feature type="region of interest" description="Disordered" evidence="1">
    <location>
        <begin position="231"/>
        <end position="252"/>
    </location>
</feature>
<dbReference type="AlphaFoldDB" id="A3VFH0"/>
<keyword evidence="2" id="KW-0812">Transmembrane</keyword>
<dbReference type="Proteomes" id="UP000002931">
    <property type="component" value="Unassembled WGS sequence"/>
</dbReference>
<name>A3VFH0_9RHOB</name>
<accession>A3VFH0</accession>
<protein>
    <submittedName>
        <fullName evidence="3">Uncharacterized protein</fullName>
    </submittedName>
</protein>
<dbReference type="eggNOG" id="ENOG50342Y4">
    <property type="taxonomic scope" value="Bacteria"/>
</dbReference>
<dbReference type="EMBL" id="AAMT01000006">
    <property type="protein sequence ID" value="EAQ13085.1"/>
    <property type="molecule type" value="Genomic_DNA"/>
</dbReference>
<keyword evidence="4" id="KW-1185">Reference proteome</keyword>
<dbReference type="HOGENOM" id="CLU_469941_0_0_5"/>
<evidence type="ECO:0000313" key="3">
    <source>
        <dbReference type="EMBL" id="EAQ13085.1"/>
    </source>
</evidence>
<feature type="region of interest" description="Disordered" evidence="1">
    <location>
        <begin position="535"/>
        <end position="563"/>
    </location>
</feature>
<proteinExistence type="predicted"/>
<organism evidence="3 4">
    <name type="scientific">Maritimibacter alkaliphilus HTCC2654</name>
    <dbReference type="NCBI Taxonomy" id="314271"/>
    <lineage>
        <taxon>Bacteria</taxon>
        <taxon>Pseudomonadati</taxon>
        <taxon>Pseudomonadota</taxon>
        <taxon>Alphaproteobacteria</taxon>
        <taxon>Rhodobacterales</taxon>
        <taxon>Roseobacteraceae</taxon>
        <taxon>Maritimibacter</taxon>
    </lineage>
</organism>
<feature type="transmembrane region" description="Helical" evidence="2">
    <location>
        <begin position="351"/>
        <end position="376"/>
    </location>
</feature>
<reference evidence="3 4" key="1">
    <citation type="journal article" date="2010" name="J. Bacteriol.">
        <title>Genome sequences of Pelagibaca bermudensis HTCC2601T and Maritimibacter alkaliphilus HTCC2654T, the type strains of two marine Roseobacter genera.</title>
        <authorList>
            <person name="Thrash J.C."/>
            <person name="Cho J.C."/>
            <person name="Ferriera S."/>
            <person name="Johnson J."/>
            <person name="Vergin K.L."/>
            <person name="Giovannoni S.J."/>
        </authorList>
    </citation>
    <scope>NUCLEOTIDE SEQUENCE [LARGE SCALE GENOMIC DNA]</scope>
    <source>
        <strain evidence="3 4">HTCC2654</strain>
    </source>
</reference>